<dbReference type="SUPFAM" id="SSF55729">
    <property type="entry name" value="Acyl-CoA N-acyltransferases (Nat)"/>
    <property type="match status" value="1"/>
</dbReference>
<dbReference type="Gene3D" id="3.40.630.30">
    <property type="match status" value="1"/>
</dbReference>
<dbReference type="InterPro" id="IPR016181">
    <property type="entry name" value="Acyl_CoA_acyltransferase"/>
</dbReference>
<evidence type="ECO:0000313" key="3">
    <source>
        <dbReference type="Proteomes" id="UP000294662"/>
    </source>
</evidence>
<dbReference type="OrthoDB" id="9797417at2"/>
<organism evidence="2 3">
    <name type="scientific">Antarcticimicrobium sediminis</name>
    <dbReference type="NCBI Taxonomy" id="2546227"/>
    <lineage>
        <taxon>Bacteria</taxon>
        <taxon>Pseudomonadati</taxon>
        <taxon>Pseudomonadota</taxon>
        <taxon>Alphaproteobacteria</taxon>
        <taxon>Rhodobacterales</taxon>
        <taxon>Paracoccaceae</taxon>
        <taxon>Antarcticimicrobium</taxon>
    </lineage>
</organism>
<dbReference type="RefSeq" id="WP_132827989.1">
    <property type="nucleotide sequence ID" value="NZ_SMFP01000003.1"/>
</dbReference>
<dbReference type="InterPro" id="IPR050276">
    <property type="entry name" value="MshD_Acetyltransferase"/>
</dbReference>
<accession>A0A4R5EXJ2</accession>
<dbReference type="CDD" id="cd04301">
    <property type="entry name" value="NAT_SF"/>
    <property type="match status" value="1"/>
</dbReference>
<dbReference type="Pfam" id="PF13508">
    <property type="entry name" value="Acetyltransf_7"/>
    <property type="match status" value="1"/>
</dbReference>
<feature type="domain" description="N-acetyltransferase" evidence="1">
    <location>
        <begin position="3"/>
        <end position="146"/>
    </location>
</feature>
<dbReference type="EMBL" id="SMFP01000003">
    <property type="protein sequence ID" value="TDE39735.1"/>
    <property type="molecule type" value="Genomic_DNA"/>
</dbReference>
<dbReference type="PANTHER" id="PTHR43617">
    <property type="entry name" value="L-AMINO ACID N-ACETYLTRANSFERASE"/>
    <property type="match status" value="1"/>
</dbReference>
<reference evidence="2 3" key="1">
    <citation type="submission" date="2019-03" db="EMBL/GenBank/DDBJ databases">
        <authorList>
            <person name="Zhang S."/>
        </authorList>
    </citation>
    <scope>NUCLEOTIDE SEQUENCE [LARGE SCALE GENOMIC DNA]</scope>
    <source>
        <strain evidence="2 3">S4J41</strain>
    </source>
</reference>
<comment type="caution">
    <text evidence="2">The sequence shown here is derived from an EMBL/GenBank/DDBJ whole genome shotgun (WGS) entry which is preliminary data.</text>
</comment>
<name>A0A4R5EXJ2_9RHOB</name>
<proteinExistence type="predicted"/>
<dbReference type="AlphaFoldDB" id="A0A4R5EXJ2"/>
<evidence type="ECO:0000259" key="1">
    <source>
        <dbReference type="PROSITE" id="PS51186"/>
    </source>
</evidence>
<dbReference type="InterPro" id="IPR000182">
    <property type="entry name" value="GNAT_dom"/>
</dbReference>
<sequence length="148" mass="16538">MSVHLRPARPLDASAMGDILYSFQVEVHKAPRMWSGAETIAYCGEMIENDWVTMAEKAGRVVGFLARDGAEVCALYVVPDLRGAGLGQILLDAAKQGRDRLWLKVMEYNSGAQRFYRRNGFVEVARSDGAENDENLPDITMLWQREGT</sequence>
<keyword evidence="2" id="KW-0808">Transferase</keyword>
<keyword evidence="3" id="KW-1185">Reference proteome</keyword>
<gene>
    <name evidence="2" type="ORF">E1B25_06695</name>
</gene>
<dbReference type="GO" id="GO:0016747">
    <property type="term" value="F:acyltransferase activity, transferring groups other than amino-acyl groups"/>
    <property type="evidence" value="ECO:0007669"/>
    <property type="project" value="InterPro"/>
</dbReference>
<dbReference type="Proteomes" id="UP000294662">
    <property type="component" value="Unassembled WGS sequence"/>
</dbReference>
<protein>
    <submittedName>
        <fullName evidence="2">N-acetyltransferase</fullName>
    </submittedName>
</protein>
<evidence type="ECO:0000313" key="2">
    <source>
        <dbReference type="EMBL" id="TDE39735.1"/>
    </source>
</evidence>
<dbReference type="PROSITE" id="PS51186">
    <property type="entry name" value="GNAT"/>
    <property type="match status" value="1"/>
</dbReference>